<dbReference type="FunFam" id="3.30.300.130:FF:000004">
    <property type="entry name" value="cytosolic iron-sulfur assembly component 2A"/>
    <property type="match status" value="1"/>
</dbReference>
<dbReference type="InterPro" id="IPR039796">
    <property type="entry name" value="MIP18"/>
</dbReference>
<reference evidence="3 4" key="1">
    <citation type="submission" date="2015-11" db="EMBL/GenBank/DDBJ databases">
        <title>The genome of Debaryomyces fabryi.</title>
        <authorList>
            <person name="Tafer H."/>
            <person name="Lopandic K."/>
        </authorList>
    </citation>
    <scope>NUCLEOTIDE SEQUENCE [LARGE SCALE GENOMIC DNA]</scope>
    <source>
        <strain evidence="3 4">CBS 789</strain>
    </source>
</reference>
<dbReference type="Proteomes" id="UP000054251">
    <property type="component" value="Unassembled WGS sequence"/>
</dbReference>
<dbReference type="GO" id="GO:0051604">
    <property type="term" value="P:protein maturation"/>
    <property type="evidence" value="ECO:0007669"/>
    <property type="project" value="InterPro"/>
</dbReference>
<dbReference type="EMBL" id="LMYN01000064">
    <property type="protein sequence ID" value="KSA01077.1"/>
    <property type="molecule type" value="Genomic_DNA"/>
</dbReference>
<name>A0A0V1PYD0_9ASCO</name>
<proteinExistence type="inferred from homology"/>
<dbReference type="PANTHER" id="PTHR12377">
    <property type="entry name" value="CYTOSOLIC IRON-SULFUR ASSEMBLY COMPONENT 2B-RELATED"/>
    <property type="match status" value="1"/>
</dbReference>
<dbReference type="GeneID" id="26840154"/>
<comment type="caution">
    <text evidence="3">The sequence shown here is derived from an EMBL/GenBank/DDBJ whole genome shotgun (WGS) entry which is preliminary data.</text>
</comment>
<comment type="similarity">
    <text evidence="1">Belongs to the MIP18 family.</text>
</comment>
<dbReference type="InterPro" id="IPR034904">
    <property type="entry name" value="FSCA_dom_sf"/>
</dbReference>
<evidence type="ECO:0000256" key="1">
    <source>
        <dbReference type="ARBA" id="ARBA00010381"/>
    </source>
</evidence>
<evidence type="ECO:0000313" key="3">
    <source>
        <dbReference type="EMBL" id="KSA01077.1"/>
    </source>
</evidence>
<dbReference type="GO" id="GO:0007059">
    <property type="term" value="P:chromosome segregation"/>
    <property type="evidence" value="ECO:0007669"/>
    <property type="project" value="UniProtKB-KW"/>
</dbReference>
<evidence type="ECO:0000313" key="4">
    <source>
        <dbReference type="Proteomes" id="UP000054251"/>
    </source>
</evidence>
<keyword evidence="4" id="KW-1185">Reference proteome</keyword>
<dbReference type="AlphaFoldDB" id="A0A0V1PYD0"/>
<organism evidence="3 4">
    <name type="scientific">Debaryomyces fabryi</name>
    <dbReference type="NCBI Taxonomy" id="58627"/>
    <lineage>
        <taxon>Eukaryota</taxon>
        <taxon>Fungi</taxon>
        <taxon>Dikarya</taxon>
        <taxon>Ascomycota</taxon>
        <taxon>Saccharomycotina</taxon>
        <taxon>Pichiomycetes</taxon>
        <taxon>Debaryomycetaceae</taxon>
        <taxon>Debaryomyces</taxon>
    </lineage>
</organism>
<dbReference type="SUPFAM" id="SSF117916">
    <property type="entry name" value="Fe-S cluster assembly (FSCA) domain-like"/>
    <property type="match status" value="1"/>
</dbReference>
<accession>A0A0V1PYD0</accession>
<dbReference type="OrthoDB" id="2746at2759"/>
<gene>
    <name evidence="3" type="ORF">AC631_03145</name>
</gene>
<dbReference type="PANTHER" id="PTHR12377:SF0">
    <property type="entry name" value="CYTOSOLIC IRON-SULFUR ASSEMBLY COMPONENT 2B"/>
    <property type="match status" value="1"/>
</dbReference>
<protein>
    <submittedName>
        <fullName evidence="3">Uncharacterized protein</fullName>
    </submittedName>
</protein>
<dbReference type="Gene3D" id="3.30.300.130">
    <property type="entry name" value="Fe-S cluster assembly (FSCA)"/>
    <property type="match status" value="1"/>
</dbReference>
<evidence type="ECO:0000256" key="2">
    <source>
        <dbReference type="ARBA" id="ARBA00022829"/>
    </source>
</evidence>
<keyword evidence="2" id="KW-0159">Chromosome partition</keyword>
<sequence length="219" mass="24218">MSDVINANPTVIDVSNLPTRFDDSEIQEKEVARNTELVDKILSLSLLNQSNLSHIDSGSVPDLISDAEADTSSMEEELIDDVDDQEEEEVIDAQEIFDLISTISDPEHPLTLAQLAVVNLADIKVTHGANKQTDISEILIKITPTITHCSLATLIGLGIRVRLERCLPPRFRIIILIKEGTHQSENQVNKQLNDKERVAAACENDQLLSVILQMLSTCK</sequence>
<dbReference type="RefSeq" id="XP_015467179.1">
    <property type="nucleotide sequence ID" value="XM_015611974.1"/>
</dbReference>
<dbReference type="Gene3D" id="6.10.250.1280">
    <property type="match status" value="1"/>
</dbReference>